<dbReference type="InterPro" id="IPR032675">
    <property type="entry name" value="LRR_dom_sf"/>
</dbReference>
<dbReference type="AlphaFoldDB" id="A0A9P9JHJ8"/>
<evidence type="ECO:0000256" key="2">
    <source>
        <dbReference type="ARBA" id="ARBA00022737"/>
    </source>
</evidence>
<feature type="region of interest" description="Disordered" evidence="3">
    <location>
        <begin position="503"/>
        <end position="543"/>
    </location>
</feature>
<dbReference type="PANTHER" id="PTHR15454">
    <property type="entry name" value="NISCHARIN RELATED"/>
    <property type="match status" value="1"/>
</dbReference>
<comment type="caution">
    <text evidence="5">The sequence shown here is derived from an EMBL/GenBank/DDBJ whole genome shotgun (WGS) entry which is preliminary data.</text>
</comment>
<keyword evidence="1" id="KW-0433">Leucine-rich repeat</keyword>
<feature type="compositionally biased region" description="Acidic residues" evidence="3">
    <location>
        <begin position="506"/>
        <end position="520"/>
    </location>
</feature>
<dbReference type="SUPFAM" id="SSF74924">
    <property type="entry name" value="Cap-Gly domain"/>
    <property type="match status" value="1"/>
</dbReference>
<dbReference type="Pfam" id="PF01302">
    <property type="entry name" value="CAP_GLY"/>
    <property type="match status" value="1"/>
</dbReference>
<sequence>MKMSSSHRIGQRVSYDGALCTVRFVGEVAGTTGVWLGVEWDDATRGKHDGCHKGVRYFSCISRSLTAASFVRPSRPADQPRSFLAAVSAKYAGEYTLPDGRRAAEEIVFFGKRAEEVGFEKIRRQQANIGELKVVIVEDLQVAHALAEDEEQGIITKTCPKITQLGLGRNLFDRLDLVAEVCRELPTLNSLNLGGSRFHNLLDDPSQGAFDGVKVLELEETMMSWEEVCHIAAKCPSLASLNASSNQLQSLPIVDYHGLASTLTSVTLEINNFTSLADISSLASLTALRSIHLKGNSIAELAPEDSEAPIFSPSVQYLDVSYNNIQAWSFVDQLQKHLPGLTGLRISHNPVYDTADLDASSSEESYMFAIARVASLKTLNFSQITASDRSNAEMFYLSRIGKQLAAVAETEEAAVLALHPRYAELCEIYGEPSIVRRLDVNPAFIDARLITVGFRYQNTVEKTSKIPKSFDMYAVKGIAGKLFGLAPLKLGLVWETGEWDPVAGFDDQEGDSSDEEDAEEERERQGIDTHASEDTSGKPGRWVKREVELKDGPRQLGYCVDGLDVKIRVEAR</sequence>
<gene>
    <name evidence="5" type="ORF">EDB81DRAFT_181330</name>
</gene>
<evidence type="ECO:0000313" key="5">
    <source>
        <dbReference type="EMBL" id="KAH7170838.1"/>
    </source>
</evidence>
<feature type="domain" description="CAP-Gly" evidence="4">
    <location>
        <begin position="26"/>
        <end position="72"/>
    </location>
</feature>
<evidence type="ECO:0000259" key="4">
    <source>
        <dbReference type="PROSITE" id="PS50245"/>
    </source>
</evidence>
<dbReference type="InterPro" id="IPR000938">
    <property type="entry name" value="CAP-Gly_domain"/>
</dbReference>
<name>A0A9P9JHJ8_9HYPO</name>
<dbReference type="GO" id="GO:0005737">
    <property type="term" value="C:cytoplasm"/>
    <property type="evidence" value="ECO:0007669"/>
    <property type="project" value="TreeGrafter"/>
</dbReference>
<evidence type="ECO:0000256" key="3">
    <source>
        <dbReference type="SAM" id="MobiDB-lite"/>
    </source>
</evidence>
<feature type="compositionally biased region" description="Basic and acidic residues" evidence="3">
    <location>
        <begin position="521"/>
        <end position="536"/>
    </location>
</feature>
<keyword evidence="6" id="KW-1185">Reference proteome</keyword>
<accession>A0A9P9JHJ8</accession>
<dbReference type="PROSITE" id="PS00845">
    <property type="entry name" value="CAP_GLY_1"/>
    <property type="match status" value="1"/>
</dbReference>
<dbReference type="Gene3D" id="3.80.10.10">
    <property type="entry name" value="Ribonuclease Inhibitor"/>
    <property type="match status" value="2"/>
</dbReference>
<dbReference type="SUPFAM" id="SSF52058">
    <property type="entry name" value="L domain-like"/>
    <property type="match status" value="1"/>
</dbReference>
<dbReference type="SMART" id="SM01052">
    <property type="entry name" value="CAP_GLY"/>
    <property type="match status" value="1"/>
</dbReference>
<dbReference type="Proteomes" id="UP000738349">
    <property type="component" value="Unassembled WGS sequence"/>
</dbReference>
<dbReference type="InterPro" id="IPR036859">
    <property type="entry name" value="CAP-Gly_dom_sf"/>
</dbReference>
<dbReference type="OrthoDB" id="5273213at2759"/>
<proteinExistence type="predicted"/>
<dbReference type="EMBL" id="JAGMUV010000002">
    <property type="protein sequence ID" value="KAH7170838.1"/>
    <property type="molecule type" value="Genomic_DNA"/>
</dbReference>
<organism evidence="5 6">
    <name type="scientific">Dactylonectria macrodidyma</name>
    <dbReference type="NCBI Taxonomy" id="307937"/>
    <lineage>
        <taxon>Eukaryota</taxon>
        <taxon>Fungi</taxon>
        <taxon>Dikarya</taxon>
        <taxon>Ascomycota</taxon>
        <taxon>Pezizomycotina</taxon>
        <taxon>Sordariomycetes</taxon>
        <taxon>Hypocreomycetidae</taxon>
        <taxon>Hypocreales</taxon>
        <taxon>Nectriaceae</taxon>
        <taxon>Dactylonectria</taxon>
    </lineage>
</organism>
<protein>
    <recommendedName>
        <fullName evidence="4">CAP-Gly domain-containing protein</fullName>
    </recommendedName>
</protein>
<keyword evidence="2" id="KW-0677">Repeat</keyword>
<dbReference type="PROSITE" id="PS50245">
    <property type="entry name" value="CAP_GLY_2"/>
    <property type="match status" value="1"/>
</dbReference>
<evidence type="ECO:0000256" key="1">
    <source>
        <dbReference type="ARBA" id="ARBA00022614"/>
    </source>
</evidence>
<dbReference type="Gene3D" id="2.30.30.190">
    <property type="entry name" value="CAP Gly-rich-like domain"/>
    <property type="match status" value="1"/>
</dbReference>
<reference evidence="5" key="1">
    <citation type="journal article" date="2021" name="Nat. Commun.">
        <title>Genetic determinants of endophytism in the Arabidopsis root mycobiome.</title>
        <authorList>
            <person name="Mesny F."/>
            <person name="Miyauchi S."/>
            <person name="Thiergart T."/>
            <person name="Pickel B."/>
            <person name="Atanasova L."/>
            <person name="Karlsson M."/>
            <person name="Huettel B."/>
            <person name="Barry K.W."/>
            <person name="Haridas S."/>
            <person name="Chen C."/>
            <person name="Bauer D."/>
            <person name="Andreopoulos W."/>
            <person name="Pangilinan J."/>
            <person name="LaButti K."/>
            <person name="Riley R."/>
            <person name="Lipzen A."/>
            <person name="Clum A."/>
            <person name="Drula E."/>
            <person name="Henrissat B."/>
            <person name="Kohler A."/>
            <person name="Grigoriev I.V."/>
            <person name="Martin F.M."/>
            <person name="Hacquard S."/>
        </authorList>
    </citation>
    <scope>NUCLEOTIDE SEQUENCE</scope>
    <source>
        <strain evidence="5">MPI-CAGE-AT-0147</strain>
    </source>
</reference>
<evidence type="ECO:0000313" key="6">
    <source>
        <dbReference type="Proteomes" id="UP000738349"/>
    </source>
</evidence>